<dbReference type="STRING" id="94827.A0A099ZXB1"/>
<evidence type="ECO:0000256" key="1">
    <source>
        <dbReference type="SAM" id="MobiDB-lite"/>
    </source>
</evidence>
<feature type="compositionally biased region" description="Basic and acidic residues" evidence="1">
    <location>
        <begin position="43"/>
        <end position="55"/>
    </location>
</feature>
<evidence type="ECO:0000313" key="3">
    <source>
        <dbReference type="Proteomes" id="UP000053641"/>
    </source>
</evidence>
<dbReference type="Proteomes" id="UP000053641">
    <property type="component" value="Unassembled WGS sequence"/>
</dbReference>
<dbReference type="Gene3D" id="1.20.5.190">
    <property type="match status" value="1"/>
</dbReference>
<proteinExistence type="predicted"/>
<gene>
    <name evidence="2" type="ORF">N309_12965</name>
</gene>
<dbReference type="PANTHER" id="PTHR10699:SF16">
    <property type="entry name" value="SPERM SURFACE PROTEIN SP17"/>
    <property type="match status" value="1"/>
</dbReference>
<dbReference type="PANTHER" id="PTHR10699">
    <property type="entry name" value="NEUROMODULIN"/>
    <property type="match status" value="1"/>
</dbReference>
<reference evidence="2 3" key="1">
    <citation type="submission" date="2014-06" db="EMBL/GenBank/DDBJ databases">
        <title>Genome evolution of avian class.</title>
        <authorList>
            <person name="Zhang G."/>
            <person name="Li C."/>
        </authorList>
    </citation>
    <scope>NUCLEOTIDE SEQUENCE [LARGE SCALE GENOMIC DNA]</scope>
    <source>
        <strain evidence="2">BGI_N309</strain>
    </source>
</reference>
<sequence length="55" mass="6025">QEGACPKLDEDILDIPLDDPDANAAAAKIQASFRGHMTRKKIKGGEMERKTKDAE</sequence>
<dbReference type="Pfam" id="PF00612">
    <property type="entry name" value="IQ"/>
    <property type="match status" value="1"/>
</dbReference>
<keyword evidence="3" id="KW-1185">Reference proteome</keyword>
<dbReference type="EMBL" id="KL898353">
    <property type="protein sequence ID" value="KGL85440.1"/>
    <property type="molecule type" value="Genomic_DNA"/>
</dbReference>
<evidence type="ECO:0000313" key="2">
    <source>
        <dbReference type="EMBL" id="KGL85440.1"/>
    </source>
</evidence>
<feature type="non-terminal residue" evidence="2">
    <location>
        <position position="55"/>
    </location>
</feature>
<accession>A0A099ZXB1</accession>
<dbReference type="InterPro" id="IPR000048">
    <property type="entry name" value="IQ_motif_EF-hand-BS"/>
</dbReference>
<feature type="region of interest" description="Disordered" evidence="1">
    <location>
        <begin position="36"/>
        <end position="55"/>
    </location>
</feature>
<organism evidence="2 3">
    <name type="scientific">Tinamus guttatus</name>
    <name type="common">White-throated tinamou</name>
    <dbReference type="NCBI Taxonomy" id="94827"/>
    <lineage>
        <taxon>Eukaryota</taxon>
        <taxon>Metazoa</taxon>
        <taxon>Chordata</taxon>
        <taxon>Craniata</taxon>
        <taxon>Vertebrata</taxon>
        <taxon>Euteleostomi</taxon>
        <taxon>Archelosauria</taxon>
        <taxon>Archosauria</taxon>
        <taxon>Dinosauria</taxon>
        <taxon>Saurischia</taxon>
        <taxon>Theropoda</taxon>
        <taxon>Coelurosauria</taxon>
        <taxon>Aves</taxon>
        <taxon>Palaeognathae</taxon>
        <taxon>Tinamiformes</taxon>
        <taxon>Tinamidae</taxon>
        <taxon>Tinamus</taxon>
    </lineage>
</organism>
<dbReference type="SMART" id="SM00015">
    <property type="entry name" value="IQ"/>
    <property type="match status" value="1"/>
</dbReference>
<dbReference type="GO" id="GO:0005516">
    <property type="term" value="F:calmodulin binding"/>
    <property type="evidence" value="ECO:0007669"/>
    <property type="project" value="TreeGrafter"/>
</dbReference>
<dbReference type="AlphaFoldDB" id="A0A099ZXB1"/>
<name>A0A099ZXB1_TINGU</name>
<dbReference type="PROSITE" id="PS50096">
    <property type="entry name" value="IQ"/>
    <property type="match status" value="1"/>
</dbReference>
<protein>
    <submittedName>
        <fullName evidence="2">Neurogranin</fullName>
    </submittedName>
</protein>
<feature type="non-terminal residue" evidence="2">
    <location>
        <position position="1"/>
    </location>
</feature>